<evidence type="ECO:0000259" key="1">
    <source>
        <dbReference type="Pfam" id="PF09346"/>
    </source>
</evidence>
<dbReference type="EMBL" id="CP036278">
    <property type="protein sequence ID" value="QDU54135.1"/>
    <property type="molecule type" value="Genomic_DNA"/>
</dbReference>
<dbReference type="InterPro" id="IPR018958">
    <property type="entry name" value="Knr4/Smi1-like_dom"/>
</dbReference>
<gene>
    <name evidence="2" type="ORF">Pan181_03150</name>
</gene>
<dbReference type="AlphaFoldDB" id="A0A518AHG3"/>
<proteinExistence type="predicted"/>
<protein>
    <submittedName>
        <fullName evidence="2">SMI1 / KNR4 family protein</fullName>
    </submittedName>
</protein>
<dbReference type="Proteomes" id="UP000315750">
    <property type="component" value="Chromosome"/>
</dbReference>
<accession>A0A518AHG3</accession>
<dbReference type="RefSeq" id="WP_197528796.1">
    <property type="nucleotide sequence ID" value="NZ_CP036278.1"/>
</dbReference>
<keyword evidence="3" id="KW-1185">Reference proteome</keyword>
<feature type="domain" description="Knr4/Smi1-like" evidence="1">
    <location>
        <begin position="33"/>
        <end position="163"/>
    </location>
</feature>
<dbReference type="Gene3D" id="3.40.1580.10">
    <property type="entry name" value="SMI1/KNR4-like"/>
    <property type="match status" value="1"/>
</dbReference>
<dbReference type="SUPFAM" id="SSF160631">
    <property type="entry name" value="SMI1/KNR4-like"/>
    <property type="match status" value="1"/>
</dbReference>
<dbReference type="Pfam" id="PF09346">
    <property type="entry name" value="SMI1_KNR4"/>
    <property type="match status" value="1"/>
</dbReference>
<dbReference type="KEGG" id="amuc:Pan181_03150"/>
<name>A0A518AHG3_9BACT</name>
<dbReference type="InterPro" id="IPR037883">
    <property type="entry name" value="Knr4/Smi1-like_sf"/>
</dbReference>
<reference evidence="2 3" key="1">
    <citation type="submission" date="2019-02" db="EMBL/GenBank/DDBJ databases">
        <title>Deep-cultivation of Planctomycetes and their phenomic and genomic characterization uncovers novel biology.</title>
        <authorList>
            <person name="Wiegand S."/>
            <person name="Jogler M."/>
            <person name="Boedeker C."/>
            <person name="Pinto D."/>
            <person name="Vollmers J."/>
            <person name="Rivas-Marin E."/>
            <person name="Kohn T."/>
            <person name="Peeters S.H."/>
            <person name="Heuer A."/>
            <person name="Rast P."/>
            <person name="Oberbeckmann S."/>
            <person name="Bunk B."/>
            <person name="Jeske O."/>
            <person name="Meyerdierks A."/>
            <person name="Storesund J.E."/>
            <person name="Kallscheuer N."/>
            <person name="Luecker S."/>
            <person name="Lage O.M."/>
            <person name="Pohl T."/>
            <person name="Merkel B.J."/>
            <person name="Hornburger P."/>
            <person name="Mueller R.-W."/>
            <person name="Bruemmer F."/>
            <person name="Labrenz M."/>
            <person name="Spormann A.M."/>
            <person name="Op den Camp H."/>
            <person name="Overmann J."/>
            <person name="Amann R."/>
            <person name="Jetten M.S.M."/>
            <person name="Mascher T."/>
            <person name="Medema M.H."/>
            <person name="Devos D.P."/>
            <person name="Kaster A.-K."/>
            <person name="Ovreas L."/>
            <person name="Rohde M."/>
            <person name="Galperin M.Y."/>
            <person name="Jogler C."/>
        </authorList>
    </citation>
    <scope>NUCLEOTIDE SEQUENCE [LARGE SCALE GENOMIC DNA]</scope>
    <source>
        <strain evidence="2 3">Pan181</strain>
    </source>
</reference>
<organism evidence="2 3">
    <name type="scientific">Aeoliella mucimassa</name>
    <dbReference type="NCBI Taxonomy" id="2527972"/>
    <lineage>
        <taxon>Bacteria</taxon>
        <taxon>Pseudomonadati</taxon>
        <taxon>Planctomycetota</taxon>
        <taxon>Planctomycetia</taxon>
        <taxon>Pirellulales</taxon>
        <taxon>Lacipirellulaceae</taxon>
        <taxon>Aeoliella</taxon>
    </lineage>
</organism>
<evidence type="ECO:0000313" key="2">
    <source>
        <dbReference type="EMBL" id="QDU54135.1"/>
    </source>
</evidence>
<sequence length="181" mass="20021">MSTDHDVFVALKRRADAGELKTDEPLLKGDTSPLDVQTLAAVEATLGRPLPSLLFRIYSEIQNGGFGDSYGFLGLVGGPTNEFNLDAIGLWKACCEPNPNDDFWDWPKHLLPIGHLGCGMYHCIDCSTQAGAIVLFEPNPHEDEEPWDDAFFAVCPSLADYLDTWLRGENIWEVFPPQPIA</sequence>
<evidence type="ECO:0000313" key="3">
    <source>
        <dbReference type="Proteomes" id="UP000315750"/>
    </source>
</evidence>